<dbReference type="EMBL" id="ADZX01000225">
    <property type="protein sequence ID" value="EFK97370.1"/>
    <property type="molecule type" value="Genomic_DNA"/>
</dbReference>
<sequence>MTAAPPGTVAPAPRRAPPKSARRRSRELALQGLYQWLLSGEAPAAVEAHIQGMDGFAKC</sequence>
<reference evidence="2" key="2">
    <citation type="journal article" date="2011" name="Microb. Ecol.">
        <title>Taxonomic and Functional Metagenomic Profiling of the Microbial Community in the Anoxic Sediment of a Sub-saline Shallow Lake (Laguna de Carrizo, Central Spain).</title>
        <authorList>
            <person name="Ferrer M."/>
            <person name="Guazzaroni M.E."/>
            <person name="Richter M."/>
            <person name="Garcia-Salamanca A."/>
            <person name="Yarza P."/>
            <person name="Suarez-Suarez A."/>
            <person name="Solano J."/>
            <person name="Alcaide M."/>
            <person name="van Dillewijn P."/>
            <person name="Molina-Henares M.A."/>
            <person name="Lopez-Cortes N."/>
            <person name="Al-Ramahi Y."/>
            <person name="Guerrero C."/>
            <person name="Acosta A."/>
            <person name="de Eugenio L.I."/>
            <person name="Martinez V."/>
            <person name="Marques S."/>
            <person name="Rojo F."/>
            <person name="Santero E."/>
            <person name="Genilloud O."/>
            <person name="Perez-Perez J."/>
            <person name="Rossello-Mora R."/>
            <person name="Ramos J.L."/>
        </authorList>
    </citation>
    <scope>NUCLEOTIDE SEQUENCE</scope>
</reference>
<organism evidence="2">
    <name type="scientific">sediment metagenome</name>
    <dbReference type="NCBI Taxonomy" id="749907"/>
    <lineage>
        <taxon>unclassified sequences</taxon>
        <taxon>metagenomes</taxon>
        <taxon>ecological metagenomes</taxon>
    </lineage>
</organism>
<evidence type="ECO:0000256" key="1">
    <source>
        <dbReference type="SAM" id="MobiDB-lite"/>
    </source>
</evidence>
<gene>
    <name evidence="2" type="ORF">LDC_0592</name>
</gene>
<comment type="caution">
    <text evidence="2">The sequence shown here is derived from an EMBL/GenBank/DDBJ whole genome shotgun (WGS) entry which is preliminary data.</text>
</comment>
<evidence type="ECO:0008006" key="3">
    <source>
        <dbReference type="Google" id="ProtNLM"/>
    </source>
</evidence>
<reference evidence="2" key="1">
    <citation type="submission" date="2010-07" db="EMBL/GenBank/DDBJ databases">
        <authorList>
            <consortium name="CONSOLIDER consortium CSD2007-00005"/>
            <person name="Guazzaroni M.-E."/>
            <person name="Richter M."/>
            <person name="Garcia-Salamanca A."/>
            <person name="Yarza P."/>
            <person name="Ferrer M."/>
        </authorList>
    </citation>
    <scope>NUCLEOTIDE SEQUENCE</scope>
</reference>
<protein>
    <recommendedName>
        <fullName evidence="3">N utilization substance protein B</fullName>
    </recommendedName>
</protein>
<proteinExistence type="predicted"/>
<dbReference type="AlphaFoldDB" id="D9PGE5"/>
<evidence type="ECO:0000313" key="2">
    <source>
        <dbReference type="EMBL" id="EFK97370.1"/>
    </source>
</evidence>
<feature type="compositionally biased region" description="Low complexity" evidence="1">
    <location>
        <begin position="1"/>
        <end position="13"/>
    </location>
</feature>
<feature type="region of interest" description="Disordered" evidence="1">
    <location>
        <begin position="1"/>
        <end position="25"/>
    </location>
</feature>
<accession>D9PGE5</accession>
<feature type="non-terminal residue" evidence="2">
    <location>
        <position position="59"/>
    </location>
</feature>
<name>D9PGE5_9ZZZZ</name>
<feature type="compositionally biased region" description="Basic residues" evidence="1">
    <location>
        <begin position="16"/>
        <end position="25"/>
    </location>
</feature>